<sequence length="284" mass="33303">MRKKKQQDFFTHQYPSWLRKHPRWIHLIYTGNYLLQLRKWYITKTLGKHLRSKSQPFHLLDAGSGEGQFLLPYASKYRQSYFKGIDRAKSNIAFGNSYAENRGFTHVRFEEIEIEALSEKEVYDMVLCISVLPYTVDDRAALQCLHQTMKPGAELLLYVPVNQTIILHFYKELLLNYENYETIQQNQRIYTKQTLIKLLTDNGFIITEMKDTYGFFGKLSNELLNSHLILFNAYSFLFKMLLCISLLFFYPLILFCMIMDFLLPVKSGNGLLIVAKKPASESVN</sequence>
<dbReference type="GO" id="GO:0032259">
    <property type="term" value="P:methylation"/>
    <property type="evidence" value="ECO:0007669"/>
    <property type="project" value="UniProtKB-KW"/>
</dbReference>
<dbReference type="Pfam" id="PF13847">
    <property type="entry name" value="Methyltransf_31"/>
    <property type="match status" value="1"/>
</dbReference>
<dbReference type="OrthoDB" id="20930at2"/>
<keyword evidence="1" id="KW-1133">Transmembrane helix</keyword>
<dbReference type="Gene3D" id="3.40.50.150">
    <property type="entry name" value="Vaccinia Virus protein VP39"/>
    <property type="match status" value="1"/>
</dbReference>
<feature type="transmembrane region" description="Helical" evidence="1">
    <location>
        <begin position="236"/>
        <end position="263"/>
    </location>
</feature>
<reference evidence="3 4" key="1">
    <citation type="submission" date="2019-03" db="EMBL/GenBank/DDBJ databases">
        <title>Genomic Encyclopedia of Archaeal and Bacterial Type Strains, Phase II (KMG-II): from individual species to whole genera.</title>
        <authorList>
            <person name="Goeker M."/>
        </authorList>
    </citation>
    <scope>NUCLEOTIDE SEQUENCE [LARGE SCALE GENOMIC DNA]</scope>
    <source>
        <strain evidence="3 4">DSM 28323</strain>
    </source>
</reference>
<keyword evidence="4" id="KW-1185">Reference proteome</keyword>
<accession>A0A4R6J251</accession>
<dbReference type="AlphaFoldDB" id="A0A4R6J251"/>
<evidence type="ECO:0000256" key="1">
    <source>
        <dbReference type="SAM" id="Phobius"/>
    </source>
</evidence>
<evidence type="ECO:0000313" key="4">
    <source>
        <dbReference type="Proteomes" id="UP000295741"/>
    </source>
</evidence>
<dbReference type="InterPro" id="IPR029063">
    <property type="entry name" value="SAM-dependent_MTases_sf"/>
</dbReference>
<proteinExistence type="predicted"/>
<keyword evidence="1" id="KW-0812">Transmembrane</keyword>
<dbReference type="RefSeq" id="WP_133473953.1">
    <property type="nucleotide sequence ID" value="NZ_SNWP01000010.1"/>
</dbReference>
<comment type="caution">
    <text evidence="3">The sequence shown here is derived from an EMBL/GenBank/DDBJ whole genome shotgun (WGS) entry which is preliminary data.</text>
</comment>
<feature type="domain" description="Methyltransferase" evidence="2">
    <location>
        <begin position="58"/>
        <end position="190"/>
    </location>
</feature>
<organism evidence="3 4">
    <name type="scientific">Sediminibacterium goheungense</name>
    <dbReference type="NCBI Taxonomy" id="1086393"/>
    <lineage>
        <taxon>Bacteria</taxon>
        <taxon>Pseudomonadati</taxon>
        <taxon>Bacteroidota</taxon>
        <taxon>Chitinophagia</taxon>
        <taxon>Chitinophagales</taxon>
        <taxon>Chitinophagaceae</taxon>
        <taxon>Sediminibacterium</taxon>
    </lineage>
</organism>
<dbReference type="InterPro" id="IPR025714">
    <property type="entry name" value="Methyltranfer_dom"/>
</dbReference>
<protein>
    <submittedName>
        <fullName evidence="3">Ubiquinone/menaquinone biosynthesis C-methylase UbiE</fullName>
    </submittedName>
</protein>
<name>A0A4R6J251_9BACT</name>
<evidence type="ECO:0000313" key="3">
    <source>
        <dbReference type="EMBL" id="TDO29349.1"/>
    </source>
</evidence>
<dbReference type="CDD" id="cd02440">
    <property type="entry name" value="AdoMet_MTases"/>
    <property type="match status" value="1"/>
</dbReference>
<dbReference type="GO" id="GO:0008168">
    <property type="term" value="F:methyltransferase activity"/>
    <property type="evidence" value="ECO:0007669"/>
    <property type="project" value="UniProtKB-KW"/>
</dbReference>
<keyword evidence="3" id="KW-0808">Transferase</keyword>
<gene>
    <name evidence="3" type="ORF">BC659_1438</name>
</gene>
<dbReference type="Proteomes" id="UP000295741">
    <property type="component" value="Unassembled WGS sequence"/>
</dbReference>
<keyword evidence="3" id="KW-0830">Ubiquinone</keyword>
<dbReference type="EMBL" id="SNWP01000010">
    <property type="protein sequence ID" value="TDO29349.1"/>
    <property type="molecule type" value="Genomic_DNA"/>
</dbReference>
<dbReference type="SUPFAM" id="SSF53335">
    <property type="entry name" value="S-adenosyl-L-methionine-dependent methyltransferases"/>
    <property type="match status" value="1"/>
</dbReference>
<keyword evidence="1" id="KW-0472">Membrane</keyword>
<evidence type="ECO:0000259" key="2">
    <source>
        <dbReference type="Pfam" id="PF13847"/>
    </source>
</evidence>
<keyword evidence="3" id="KW-0489">Methyltransferase</keyword>